<proteinExistence type="inferred from homology"/>
<sequence length="513" mass="59137">MTRLNCRITGILASLFFLVSFSSTLKAQKFEANLESFKQYEYPAWFRDAKFGIWSHWGPQAVPRQGDWYARDMYQSDYYDRKKNEYTGKPHPAYLYHVKTYGHPSKFGYKDLLPLWKAERWNPEQLMALFKRVGAKYFVSMAVHHDNFFLWDSKIHRWNSVKIGPKKDVVGLWQQAAKKEGLKFGVSEHLGASYNWFQTNKGADKTGPLAGVPYDGNDPQYEDLYYAKSDEKAWLTTDPKNHANWLKSVKELIDLYQPDLLYSDSELPFGETGHKMLAHFYNQDIAKNNGKLEAVYNSKRRPSEGRWVQDIERGVMDSISPFPWQTDTSIGDWFYRTGQKYRSGTEILQMLVDIVSKNGNLLINVVQTPEGDLEPDVLNILEEIAAWTPVNGEAIYGSRPWKIYGEGPSTSSNKPEGKFGGVSDERSFESTDIRFTTKGETLYAFCMKNPQNEISIQALGKNTKYNNKTIASIELLGSKEKLNWKQENGKLVIQKPTKLPNWQVTTYKIQFKN</sequence>
<evidence type="ECO:0000256" key="4">
    <source>
        <dbReference type="ARBA" id="ARBA00022729"/>
    </source>
</evidence>
<evidence type="ECO:0000259" key="9">
    <source>
        <dbReference type="Pfam" id="PF16757"/>
    </source>
</evidence>
<comment type="caution">
    <text evidence="10">The sequence shown here is derived from an EMBL/GenBank/DDBJ whole genome shotgun (WGS) entry which is preliminary data.</text>
</comment>
<evidence type="ECO:0000256" key="7">
    <source>
        <dbReference type="SAM" id="SignalP"/>
    </source>
</evidence>
<feature type="signal peptide" evidence="7">
    <location>
        <begin position="1"/>
        <end position="27"/>
    </location>
</feature>
<keyword evidence="11" id="KW-1185">Reference proteome</keyword>
<evidence type="ECO:0000256" key="1">
    <source>
        <dbReference type="ARBA" id="ARBA00004071"/>
    </source>
</evidence>
<dbReference type="GO" id="GO:0006004">
    <property type="term" value="P:fucose metabolic process"/>
    <property type="evidence" value="ECO:0007669"/>
    <property type="project" value="InterPro"/>
</dbReference>
<feature type="domain" description="Alpha-L-fucosidase C-terminal" evidence="9">
    <location>
        <begin position="431"/>
        <end position="498"/>
    </location>
</feature>
<dbReference type="PIRSF" id="PIRSF001092">
    <property type="entry name" value="Alpha-L-fucosidase"/>
    <property type="match status" value="1"/>
</dbReference>
<gene>
    <name evidence="10" type="ORF">GJJ64_14685</name>
</gene>
<dbReference type="PANTHER" id="PTHR10030">
    <property type="entry name" value="ALPHA-L-FUCOSIDASE"/>
    <property type="match status" value="1"/>
</dbReference>
<dbReference type="Proteomes" id="UP000462931">
    <property type="component" value="Unassembled WGS sequence"/>
</dbReference>
<dbReference type="InterPro" id="IPR013780">
    <property type="entry name" value="Glyco_hydro_b"/>
</dbReference>
<dbReference type="InterPro" id="IPR057739">
    <property type="entry name" value="Glyco_hydro_29_N"/>
</dbReference>
<dbReference type="InterPro" id="IPR000933">
    <property type="entry name" value="Glyco_hydro_29"/>
</dbReference>
<feature type="chain" id="PRO_5029586147" description="alpha-L-fucosidase" evidence="7">
    <location>
        <begin position="28"/>
        <end position="513"/>
    </location>
</feature>
<protein>
    <recommendedName>
        <fullName evidence="3">alpha-L-fucosidase</fullName>
        <ecNumber evidence="3">3.2.1.51</ecNumber>
    </recommendedName>
</protein>
<keyword evidence="6" id="KW-0326">Glycosidase</keyword>
<organism evidence="10 11">
    <name type="scientific">Pedobacter puniceum</name>
    <dbReference type="NCBI Taxonomy" id="2666136"/>
    <lineage>
        <taxon>Bacteria</taxon>
        <taxon>Pseudomonadati</taxon>
        <taxon>Bacteroidota</taxon>
        <taxon>Sphingobacteriia</taxon>
        <taxon>Sphingobacteriales</taxon>
        <taxon>Sphingobacteriaceae</taxon>
        <taxon>Pedobacter</taxon>
    </lineage>
</organism>
<dbReference type="GO" id="GO:0004560">
    <property type="term" value="F:alpha-L-fucosidase activity"/>
    <property type="evidence" value="ECO:0007669"/>
    <property type="project" value="InterPro"/>
</dbReference>
<dbReference type="PANTHER" id="PTHR10030:SF37">
    <property type="entry name" value="ALPHA-L-FUCOSIDASE-RELATED"/>
    <property type="match status" value="1"/>
</dbReference>
<dbReference type="AlphaFoldDB" id="A0A7K0FRR9"/>
<evidence type="ECO:0000256" key="6">
    <source>
        <dbReference type="ARBA" id="ARBA00023295"/>
    </source>
</evidence>
<dbReference type="GO" id="GO:0016139">
    <property type="term" value="P:glycoside catabolic process"/>
    <property type="evidence" value="ECO:0007669"/>
    <property type="project" value="TreeGrafter"/>
</dbReference>
<keyword evidence="4 7" id="KW-0732">Signal</keyword>
<dbReference type="InterPro" id="IPR031919">
    <property type="entry name" value="Fucosidase_C"/>
</dbReference>
<evidence type="ECO:0000256" key="3">
    <source>
        <dbReference type="ARBA" id="ARBA00012662"/>
    </source>
</evidence>
<evidence type="ECO:0000259" key="8">
    <source>
        <dbReference type="Pfam" id="PF01120"/>
    </source>
</evidence>
<evidence type="ECO:0000256" key="2">
    <source>
        <dbReference type="ARBA" id="ARBA00007951"/>
    </source>
</evidence>
<dbReference type="EC" id="3.2.1.51" evidence="3"/>
<dbReference type="SMART" id="SM00812">
    <property type="entry name" value="Alpha_L_fucos"/>
    <property type="match status" value="1"/>
</dbReference>
<dbReference type="InterPro" id="IPR017853">
    <property type="entry name" value="GH"/>
</dbReference>
<dbReference type="InterPro" id="IPR016286">
    <property type="entry name" value="FUC_metazoa-typ"/>
</dbReference>
<accession>A0A7K0FRR9</accession>
<keyword evidence="5" id="KW-0378">Hydrolase</keyword>
<evidence type="ECO:0000256" key="5">
    <source>
        <dbReference type="ARBA" id="ARBA00022801"/>
    </source>
</evidence>
<dbReference type="Gene3D" id="3.20.20.80">
    <property type="entry name" value="Glycosidases"/>
    <property type="match status" value="1"/>
</dbReference>
<reference evidence="10 11" key="1">
    <citation type="submission" date="2019-11" db="EMBL/GenBank/DDBJ databases">
        <authorList>
            <person name="Cheng Q."/>
            <person name="Yang Z."/>
        </authorList>
    </citation>
    <scope>NUCLEOTIDE SEQUENCE [LARGE SCALE GENOMIC DNA]</scope>
    <source>
        <strain evidence="10 11">HX-22-1</strain>
    </source>
</reference>
<dbReference type="SUPFAM" id="SSF51445">
    <property type="entry name" value="(Trans)glycosidases"/>
    <property type="match status" value="1"/>
</dbReference>
<dbReference type="RefSeq" id="WP_154288520.1">
    <property type="nucleotide sequence ID" value="NZ_WKJI01000004.1"/>
</dbReference>
<dbReference type="Gene3D" id="2.60.40.1180">
    <property type="entry name" value="Golgi alpha-mannosidase II"/>
    <property type="match status" value="1"/>
</dbReference>
<feature type="domain" description="Glycoside hydrolase family 29 N-terminal" evidence="8">
    <location>
        <begin position="22"/>
        <end position="393"/>
    </location>
</feature>
<name>A0A7K0FRR9_9SPHI</name>
<dbReference type="EMBL" id="WKJI01000004">
    <property type="protein sequence ID" value="MRX48442.1"/>
    <property type="molecule type" value="Genomic_DNA"/>
</dbReference>
<comment type="function">
    <text evidence="1">Alpha-L-fucosidase is responsible for hydrolyzing the alpha-1,6-linked fucose joined to the reducing-end N-acetylglucosamine of the carbohydrate moieties of glycoproteins.</text>
</comment>
<evidence type="ECO:0000313" key="10">
    <source>
        <dbReference type="EMBL" id="MRX48442.1"/>
    </source>
</evidence>
<comment type="similarity">
    <text evidence="2">Belongs to the glycosyl hydrolase 29 family.</text>
</comment>
<dbReference type="GO" id="GO:0005764">
    <property type="term" value="C:lysosome"/>
    <property type="evidence" value="ECO:0007669"/>
    <property type="project" value="TreeGrafter"/>
</dbReference>
<evidence type="ECO:0000313" key="11">
    <source>
        <dbReference type="Proteomes" id="UP000462931"/>
    </source>
</evidence>
<dbReference type="Pfam" id="PF16757">
    <property type="entry name" value="Fucosidase_C"/>
    <property type="match status" value="1"/>
</dbReference>
<dbReference type="Pfam" id="PF01120">
    <property type="entry name" value="Alpha_L_fucos"/>
    <property type="match status" value="1"/>
</dbReference>